<dbReference type="Gene3D" id="1.10.8.100">
    <property type="entry name" value="Ribosomal RNA adenine dimethylase-like, domain 2"/>
    <property type="match status" value="1"/>
</dbReference>
<keyword evidence="3 6" id="KW-0808">Transferase</keyword>
<dbReference type="Pfam" id="PF00398">
    <property type="entry name" value="RrnaAD"/>
    <property type="match status" value="1"/>
</dbReference>
<dbReference type="PANTHER" id="PTHR11727">
    <property type="entry name" value="DIMETHYLADENOSINE TRANSFERASE"/>
    <property type="match status" value="1"/>
</dbReference>
<dbReference type="EMBL" id="JABMIG020000036">
    <property type="protein sequence ID" value="KAL3799732.1"/>
    <property type="molecule type" value="Genomic_DNA"/>
</dbReference>
<keyword evidence="2 6" id="KW-0489">Methyltransferase</keyword>
<keyword evidence="5 6" id="KW-0694">RNA-binding</keyword>
<evidence type="ECO:0000259" key="8">
    <source>
        <dbReference type="SMART" id="SM00650"/>
    </source>
</evidence>
<evidence type="ECO:0000256" key="4">
    <source>
        <dbReference type="ARBA" id="ARBA00022691"/>
    </source>
</evidence>
<evidence type="ECO:0000256" key="3">
    <source>
        <dbReference type="ARBA" id="ARBA00022679"/>
    </source>
</evidence>
<evidence type="ECO:0000313" key="9">
    <source>
        <dbReference type="EMBL" id="KAL3799732.1"/>
    </source>
</evidence>
<name>A0ABD3QHP4_9STRA</name>
<evidence type="ECO:0000256" key="1">
    <source>
        <dbReference type="ARBA" id="ARBA00022552"/>
    </source>
</evidence>
<comment type="caution">
    <text evidence="9">The sequence shown here is derived from an EMBL/GenBank/DDBJ whole genome shotgun (WGS) entry which is preliminary data.</text>
</comment>
<feature type="binding site" evidence="6">
    <location>
        <position position="114"/>
    </location>
    <ligand>
        <name>S-adenosyl-L-methionine</name>
        <dbReference type="ChEBI" id="CHEBI:59789"/>
    </ligand>
</feature>
<dbReference type="AlphaFoldDB" id="A0ABD3QHP4"/>
<dbReference type="SUPFAM" id="SSF53335">
    <property type="entry name" value="S-adenosyl-L-methionine-dependent methyltransferases"/>
    <property type="match status" value="1"/>
</dbReference>
<dbReference type="InterPro" id="IPR020598">
    <property type="entry name" value="rRNA_Ade_methylase_Trfase_N"/>
</dbReference>
<feature type="binding site" evidence="6">
    <location>
        <position position="165"/>
    </location>
    <ligand>
        <name>S-adenosyl-L-methionine</name>
        <dbReference type="ChEBI" id="CHEBI:59789"/>
    </ligand>
</feature>
<dbReference type="InterPro" id="IPR011530">
    <property type="entry name" value="rRNA_adenine_dimethylase"/>
</dbReference>
<evidence type="ECO:0000256" key="2">
    <source>
        <dbReference type="ARBA" id="ARBA00022603"/>
    </source>
</evidence>
<accession>A0ABD3QHP4</accession>
<comment type="similarity">
    <text evidence="6 7">Belongs to the class I-like SAM-binding methyltransferase superfamily. rRNA adenine N(6)-methyltransferase family.</text>
</comment>
<reference evidence="9 10" key="1">
    <citation type="journal article" date="2020" name="G3 (Bethesda)">
        <title>Improved Reference Genome for Cyclotella cryptica CCMP332, a Model for Cell Wall Morphogenesis, Salinity Adaptation, and Lipid Production in Diatoms (Bacillariophyta).</title>
        <authorList>
            <person name="Roberts W.R."/>
            <person name="Downey K.M."/>
            <person name="Ruck E.C."/>
            <person name="Traller J.C."/>
            <person name="Alverson A.J."/>
        </authorList>
    </citation>
    <scope>NUCLEOTIDE SEQUENCE [LARGE SCALE GENOMIC DNA]</scope>
    <source>
        <strain evidence="9 10">CCMP332</strain>
    </source>
</reference>
<dbReference type="InterPro" id="IPR023165">
    <property type="entry name" value="rRNA_Ade_diMease-like_C"/>
</dbReference>
<dbReference type="InterPro" id="IPR001737">
    <property type="entry name" value="KsgA/Erm"/>
</dbReference>
<evidence type="ECO:0000256" key="7">
    <source>
        <dbReference type="RuleBase" id="RU362106"/>
    </source>
</evidence>
<protein>
    <recommendedName>
        <fullName evidence="7">rRNA adenine N(6)-methyltransferase</fullName>
        <ecNumber evidence="7">2.1.1.-</ecNumber>
    </recommendedName>
</protein>
<dbReference type="PANTHER" id="PTHR11727:SF18">
    <property type="entry name" value="RRNA ADENINE N(6)-METHYLTRANSFERASE"/>
    <property type="match status" value="1"/>
</dbReference>
<dbReference type="PROSITE" id="PS51689">
    <property type="entry name" value="SAM_RNA_A_N6_MT"/>
    <property type="match status" value="1"/>
</dbReference>
<keyword evidence="1 7" id="KW-0698">rRNA processing</keyword>
<dbReference type="NCBIfam" id="TIGR00755">
    <property type="entry name" value="ksgA"/>
    <property type="match status" value="1"/>
</dbReference>
<keyword evidence="4 6" id="KW-0949">S-adenosyl-L-methionine</keyword>
<dbReference type="SMART" id="SM00650">
    <property type="entry name" value="rADc"/>
    <property type="match status" value="1"/>
</dbReference>
<evidence type="ECO:0000256" key="6">
    <source>
        <dbReference type="PROSITE-ProRule" id="PRU01026"/>
    </source>
</evidence>
<dbReference type="InterPro" id="IPR029063">
    <property type="entry name" value="SAM-dependent_MTases_sf"/>
</dbReference>
<feature type="binding site" evidence="6">
    <location>
        <position position="210"/>
    </location>
    <ligand>
        <name>S-adenosyl-L-methionine</name>
        <dbReference type="ChEBI" id="CHEBI:59789"/>
    </ligand>
</feature>
<feature type="binding site" evidence="6">
    <location>
        <position position="188"/>
    </location>
    <ligand>
        <name>S-adenosyl-L-methionine</name>
        <dbReference type="ChEBI" id="CHEBI:59789"/>
    </ligand>
</feature>
<gene>
    <name evidence="9" type="ORF">HJC23_010382</name>
</gene>
<dbReference type="Gene3D" id="3.40.50.150">
    <property type="entry name" value="Vaccinia Virus protein VP39"/>
    <property type="match status" value="1"/>
</dbReference>
<organism evidence="9 10">
    <name type="scientific">Cyclotella cryptica</name>
    <dbReference type="NCBI Taxonomy" id="29204"/>
    <lineage>
        <taxon>Eukaryota</taxon>
        <taxon>Sar</taxon>
        <taxon>Stramenopiles</taxon>
        <taxon>Ochrophyta</taxon>
        <taxon>Bacillariophyta</taxon>
        <taxon>Coscinodiscophyceae</taxon>
        <taxon>Thalassiosirophycidae</taxon>
        <taxon>Stephanodiscales</taxon>
        <taxon>Stephanodiscaceae</taxon>
        <taxon>Cyclotella</taxon>
    </lineage>
</organism>
<evidence type="ECO:0000313" key="10">
    <source>
        <dbReference type="Proteomes" id="UP001516023"/>
    </source>
</evidence>
<dbReference type="EC" id="2.1.1.-" evidence="7"/>
<keyword evidence="10" id="KW-1185">Reference proteome</keyword>
<feature type="domain" description="Ribosomal RNA adenine methylase transferase N-terminal" evidence="8">
    <location>
        <begin position="121"/>
        <end position="325"/>
    </location>
</feature>
<dbReference type="GO" id="GO:0000179">
    <property type="term" value="F:rRNA (adenine-N6,N6-)-dimethyltransferase activity"/>
    <property type="evidence" value="ECO:0007669"/>
    <property type="project" value="UniProtKB-UniRule"/>
</dbReference>
<dbReference type="GO" id="GO:0003723">
    <property type="term" value="F:RNA binding"/>
    <property type="evidence" value="ECO:0007669"/>
    <property type="project" value="UniProtKB-UniRule"/>
</dbReference>
<proteinExistence type="inferred from homology"/>
<evidence type="ECO:0000256" key="5">
    <source>
        <dbReference type="ARBA" id="ARBA00022884"/>
    </source>
</evidence>
<sequence>MVFVSECKSTQRSDAAATVACIKITIFLTIFSAIPLATCFSRSIITGHSCHDLPLTLRQKTTLQGWVQDNDGEWQWQEDDAPYPSSVATSTITATATPTLPSGSFRPKQSLGQNYLRDGNTVAKIVRAFVKDATETLARRNDGGDSKLEGSTQQTQRPLRAIELGPGAGALTDVLIPTIGITNLQCIEIDGRSVELLSDKHPELTIRHQDVLQVDYPSLAKQPFNNNDAGGPLSIIGNLPYYITSQILFALADASHTDSIRSATVTMQWEVGRRIIAPPSCKDYGILTVVFQLYADCSIHFKIPPTVFYPKPKVDSALLGLHFVGPEKLRRRLVGVRPEDLRNVVTSVFQKRRKTVRNGIRKLAMKVLGDEERVKLFLDSEPLPLPEVVKMDRDDGDAFALGQELPRDWASKRPEELTPGQFIEITRMLYGADEDWETCPLRNKVWRKLNHGSNSN</sequence>
<feature type="binding site" evidence="6">
    <location>
        <position position="238"/>
    </location>
    <ligand>
        <name>S-adenosyl-L-methionine</name>
        <dbReference type="ChEBI" id="CHEBI:59789"/>
    </ligand>
</feature>
<feature type="binding site" evidence="6">
    <location>
        <position position="116"/>
    </location>
    <ligand>
        <name>S-adenosyl-L-methionine</name>
        <dbReference type="ChEBI" id="CHEBI:59789"/>
    </ligand>
</feature>
<dbReference type="Proteomes" id="UP001516023">
    <property type="component" value="Unassembled WGS sequence"/>
</dbReference>